<protein>
    <submittedName>
        <fullName evidence="4">V-type ATP synthase subunit E</fullName>
    </submittedName>
</protein>
<comment type="similarity">
    <text evidence="1">Belongs to the V-ATPase E subunit family.</text>
</comment>
<dbReference type="GO" id="GO:0046961">
    <property type="term" value="F:proton-transporting ATPase activity, rotational mechanism"/>
    <property type="evidence" value="ECO:0007669"/>
    <property type="project" value="InterPro"/>
</dbReference>
<dbReference type="Proteomes" id="UP000288215">
    <property type="component" value="Unassembled WGS sequence"/>
</dbReference>
<reference evidence="4 5" key="1">
    <citation type="submission" date="2018-12" db="EMBL/GenBank/DDBJ databases">
        <title>The complete genome of the methanogenic archaea of the candidate phylum Verstraetearchaeota, obtained from the metagenome of underground thermal water.</title>
        <authorList>
            <person name="Kadnikov V.V."/>
            <person name="Mardanov A.V."/>
            <person name="Beletsky A.V."/>
            <person name="Karnachuk O.V."/>
            <person name="Ravin N.V."/>
        </authorList>
    </citation>
    <scope>NUCLEOTIDE SEQUENCE [LARGE SCALE GENOMIC DNA]</scope>
    <source>
        <strain evidence="4">Ch88</strain>
    </source>
</reference>
<dbReference type="InterPro" id="IPR002842">
    <property type="entry name" value="ATPase_V1_Esu"/>
</dbReference>
<evidence type="ECO:0000313" key="5">
    <source>
        <dbReference type="Proteomes" id="UP000288215"/>
    </source>
</evidence>
<evidence type="ECO:0000256" key="2">
    <source>
        <dbReference type="ARBA" id="ARBA00022448"/>
    </source>
</evidence>
<organism evidence="4 5">
    <name type="scientific">Methanosuratincola subterraneus</name>
    <dbReference type="NCBI Taxonomy" id="2593994"/>
    <lineage>
        <taxon>Archaea</taxon>
        <taxon>Thermoproteota</taxon>
        <taxon>Methanosuratincolia</taxon>
        <taxon>Candidatus Methanomethylicales</taxon>
        <taxon>Candidatus Methanomethylicaceae</taxon>
        <taxon>Candidatus Methanosuratincola (ex Vanwonterghem et al. 2016)</taxon>
    </lineage>
</organism>
<dbReference type="EMBL" id="RXGA01000003">
    <property type="protein sequence ID" value="RWX72931.1"/>
    <property type="molecule type" value="Genomic_DNA"/>
</dbReference>
<proteinExistence type="inferred from homology"/>
<dbReference type="GO" id="GO:0033178">
    <property type="term" value="C:proton-transporting two-sector ATPase complex, catalytic domain"/>
    <property type="evidence" value="ECO:0007669"/>
    <property type="project" value="InterPro"/>
</dbReference>
<gene>
    <name evidence="4" type="ORF">Metus_0905</name>
</gene>
<evidence type="ECO:0000256" key="1">
    <source>
        <dbReference type="ARBA" id="ARBA00005901"/>
    </source>
</evidence>
<evidence type="ECO:0000313" key="4">
    <source>
        <dbReference type="EMBL" id="RWX72931.1"/>
    </source>
</evidence>
<dbReference type="InterPro" id="IPR038495">
    <property type="entry name" value="ATPase_E_C"/>
</dbReference>
<dbReference type="AlphaFoldDB" id="A0A3S3VBN7"/>
<keyword evidence="3" id="KW-0406">Ion transport</keyword>
<keyword evidence="2" id="KW-0813">Transport</keyword>
<name>A0A3S3VBN7_METS7</name>
<dbReference type="Pfam" id="PF01991">
    <property type="entry name" value="vATP-synt_E"/>
    <property type="match status" value="1"/>
</dbReference>
<evidence type="ECO:0000256" key="3">
    <source>
        <dbReference type="ARBA" id="ARBA00023065"/>
    </source>
</evidence>
<comment type="caution">
    <text evidence="4">The sequence shown here is derived from an EMBL/GenBank/DDBJ whole genome shotgun (WGS) entry which is preliminary data.</text>
</comment>
<dbReference type="SUPFAM" id="SSF160527">
    <property type="entry name" value="V-type ATPase subunit E-like"/>
    <property type="match status" value="1"/>
</dbReference>
<sequence>MSGKPVNLQRPIDTEGFNRLISALFEETGSKVDALMAEALNTVESIMSESKKYSIRRSNEILDSYIESSEVEYRKEISKAEIDARMQALRIKEEVIEGVFDEARERLLEFAEKEEYLEIMQKQLTSISSLFHVGKVVLNKRDFERLGEDTIRKILGPKCDISVEDLGTGGFVLISKDGKVAIDRTIDSILKSKKDEMRGRVAEKLFG</sequence>
<accession>A0A3S3VBN7</accession>
<dbReference type="Gene3D" id="3.30.2320.30">
    <property type="entry name" value="ATP synthase, E subunit, C-terminal"/>
    <property type="match status" value="1"/>
</dbReference>